<reference evidence="1" key="1">
    <citation type="submission" date="2019-08" db="EMBL/GenBank/DDBJ databases">
        <authorList>
            <person name="Kucharzyk K."/>
            <person name="Murdoch R.W."/>
            <person name="Higgins S."/>
            <person name="Loffler F."/>
        </authorList>
    </citation>
    <scope>NUCLEOTIDE SEQUENCE</scope>
</reference>
<dbReference type="EMBL" id="VSSQ01052512">
    <property type="protein sequence ID" value="MPN06585.1"/>
    <property type="molecule type" value="Genomic_DNA"/>
</dbReference>
<organism evidence="1">
    <name type="scientific">bioreactor metagenome</name>
    <dbReference type="NCBI Taxonomy" id="1076179"/>
    <lineage>
        <taxon>unclassified sequences</taxon>
        <taxon>metagenomes</taxon>
        <taxon>ecological metagenomes</taxon>
    </lineage>
</organism>
<accession>A0A645EX26</accession>
<comment type="caution">
    <text evidence="1">The sequence shown here is derived from an EMBL/GenBank/DDBJ whole genome shotgun (WGS) entry which is preliminary data.</text>
</comment>
<sequence>MQRVGIHAHRTSHGRKGIAMGKYRGGGAVVCKVLVNLVPGNAGRCQLCLPRVKGLLVQQQVQHRARLLHFGL</sequence>
<protein>
    <submittedName>
        <fullName evidence="1">Uncharacterized protein</fullName>
    </submittedName>
</protein>
<dbReference type="AlphaFoldDB" id="A0A645EX26"/>
<evidence type="ECO:0000313" key="1">
    <source>
        <dbReference type="EMBL" id="MPN06585.1"/>
    </source>
</evidence>
<proteinExistence type="predicted"/>
<name>A0A645EX26_9ZZZZ</name>
<gene>
    <name evidence="1" type="ORF">SDC9_153841</name>
</gene>